<comment type="subcellular location">
    <subcellularLocation>
        <location evidence="1">Cell membrane</location>
        <topology evidence="1">Multi-pass membrane protein</topology>
    </subcellularLocation>
</comment>
<dbReference type="RefSeq" id="WP_378520127.1">
    <property type="nucleotide sequence ID" value="NZ_JBHLXH010000002.1"/>
</dbReference>
<comment type="caution">
    <text evidence="14">The sequence shown here is derived from an EMBL/GenBank/DDBJ whole genome shotgun (WGS) entry which is preliminary data.</text>
</comment>
<dbReference type="SUPFAM" id="SSF81296">
    <property type="entry name" value="E set domains"/>
    <property type="match status" value="1"/>
</dbReference>
<evidence type="ECO:0000259" key="12">
    <source>
        <dbReference type="Pfam" id="PF04234"/>
    </source>
</evidence>
<evidence type="ECO:0000256" key="7">
    <source>
        <dbReference type="ARBA" id="ARBA00023008"/>
    </source>
</evidence>
<evidence type="ECO:0000256" key="4">
    <source>
        <dbReference type="ARBA" id="ARBA00022723"/>
    </source>
</evidence>
<evidence type="ECO:0000313" key="14">
    <source>
        <dbReference type="EMBL" id="MFC0224357.1"/>
    </source>
</evidence>
<evidence type="ECO:0000256" key="3">
    <source>
        <dbReference type="ARBA" id="ARBA00022692"/>
    </source>
</evidence>
<dbReference type="InterPro" id="IPR032694">
    <property type="entry name" value="CopC/D"/>
</dbReference>
<feature type="chain" id="PRO_5045690774" evidence="11">
    <location>
        <begin position="34"/>
        <end position="557"/>
    </location>
</feature>
<feature type="signal peptide" evidence="11">
    <location>
        <begin position="1"/>
        <end position="33"/>
    </location>
</feature>
<name>A0ABV6E5S7_9ACTN</name>
<feature type="transmembrane region" description="Helical" evidence="10">
    <location>
        <begin position="152"/>
        <end position="175"/>
    </location>
</feature>
<dbReference type="InterPro" id="IPR007348">
    <property type="entry name" value="CopC_dom"/>
</dbReference>
<keyword evidence="4" id="KW-0479">Metal-binding</keyword>
<feature type="transmembrane region" description="Helical" evidence="10">
    <location>
        <begin position="331"/>
        <end position="355"/>
    </location>
</feature>
<keyword evidence="8 10" id="KW-0472">Membrane</keyword>
<evidence type="ECO:0000256" key="1">
    <source>
        <dbReference type="ARBA" id="ARBA00004651"/>
    </source>
</evidence>
<organism evidence="14 15">
    <name type="scientific">Nocardioides zeicaulis</name>
    <dbReference type="NCBI Taxonomy" id="1776857"/>
    <lineage>
        <taxon>Bacteria</taxon>
        <taxon>Bacillati</taxon>
        <taxon>Actinomycetota</taxon>
        <taxon>Actinomycetes</taxon>
        <taxon>Propionibacteriales</taxon>
        <taxon>Nocardioidaceae</taxon>
        <taxon>Nocardioides</taxon>
    </lineage>
</organism>
<keyword evidence="5 11" id="KW-0732">Signal</keyword>
<evidence type="ECO:0000256" key="5">
    <source>
        <dbReference type="ARBA" id="ARBA00022729"/>
    </source>
</evidence>
<dbReference type="Pfam" id="PF04234">
    <property type="entry name" value="CopC"/>
    <property type="match status" value="1"/>
</dbReference>
<dbReference type="InterPro" id="IPR014755">
    <property type="entry name" value="Cu-Rt/internalin_Ig-like"/>
</dbReference>
<accession>A0ABV6E5S7</accession>
<evidence type="ECO:0000256" key="2">
    <source>
        <dbReference type="ARBA" id="ARBA00022475"/>
    </source>
</evidence>
<dbReference type="Gene3D" id="2.60.40.1220">
    <property type="match status" value="1"/>
</dbReference>
<reference evidence="14 15" key="1">
    <citation type="submission" date="2024-09" db="EMBL/GenBank/DDBJ databases">
        <authorList>
            <person name="Sun Q."/>
            <person name="Mori K."/>
        </authorList>
    </citation>
    <scope>NUCLEOTIDE SEQUENCE [LARGE SCALE GENOMIC DNA]</scope>
    <source>
        <strain evidence="14 15">CCM 8654</strain>
    </source>
</reference>
<dbReference type="InterPro" id="IPR008457">
    <property type="entry name" value="Cu-R_CopD_dom"/>
</dbReference>
<keyword evidence="2" id="KW-1003">Cell membrane</keyword>
<proteinExistence type="predicted"/>
<evidence type="ECO:0000256" key="9">
    <source>
        <dbReference type="SAM" id="MobiDB-lite"/>
    </source>
</evidence>
<keyword evidence="3 10" id="KW-0812">Transmembrane</keyword>
<keyword evidence="7" id="KW-0186">Copper</keyword>
<sequence>MRAGARQVVALALAGSLALLALLATAAPASAHAALVDTDPDEGAVVSSAPATLTLTFNEPVRLTSQEITVYDADGDPVTSSARADDTEVSVDLPGAAALADGTYVVAWNVLSDDGHPLSGALTFSVGAPSASLVEPPAPETSSRAVTLVRDLLSALTYVGLLLACGVALFVAQVLPSSWPGRDVRRRLRLLTRAAAGAAVAGAVLQVPVASVYAQGRELDGLLTSFSPGLVGSELAAALLVLVGLGVVVRATTDLRPDARRAGLQTGGALVALAGPALAGHTRAYAPWPLLVASDVLHLTAGATWLGGLAGLVLALRALAGREQLAATTLARFSTLAGGLLLAVAATGSFLGWRIVGSWEALVSTTYGWLLLAKVALALTVAAMGGWNRWRTLPAVRSASGFADRERTASLVARTVRVEAVLLVALLGTTGFLVNQPPRPEPLTAASGTTGASTSTVATDSGDLRVLAVLSPNRPGATTLLVQVQDGDGGPVDVRAPAVRLAAAGREPQEVAVEPVAAGTWAGDVVVPSPGTWEVRVRLRTGTGERAAATVRLTVAP</sequence>
<feature type="transmembrane region" description="Helical" evidence="10">
    <location>
        <begin position="299"/>
        <end position="319"/>
    </location>
</feature>
<gene>
    <name evidence="14" type="ORF">ACFFJG_17865</name>
</gene>
<dbReference type="PANTHER" id="PTHR34820">
    <property type="entry name" value="INNER MEMBRANE PROTEIN YEBZ"/>
    <property type="match status" value="1"/>
</dbReference>
<feature type="domain" description="Copper resistance protein D" evidence="13">
    <location>
        <begin position="328"/>
        <end position="433"/>
    </location>
</feature>
<dbReference type="InterPro" id="IPR014756">
    <property type="entry name" value="Ig_E-set"/>
</dbReference>
<evidence type="ECO:0000313" key="15">
    <source>
        <dbReference type="Proteomes" id="UP001589698"/>
    </source>
</evidence>
<evidence type="ECO:0000259" key="13">
    <source>
        <dbReference type="Pfam" id="PF05425"/>
    </source>
</evidence>
<keyword evidence="15" id="KW-1185">Reference proteome</keyword>
<evidence type="ECO:0000256" key="10">
    <source>
        <dbReference type="SAM" id="Phobius"/>
    </source>
</evidence>
<dbReference type="PANTHER" id="PTHR34820:SF4">
    <property type="entry name" value="INNER MEMBRANE PROTEIN YEBZ"/>
    <property type="match status" value="1"/>
</dbReference>
<evidence type="ECO:0000256" key="11">
    <source>
        <dbReference type="SAM" id="SignalP"/>
    </source>
</evidence>
<feature type="transmembrane region" description="Helical" evidence="10">
    <location>
        <begin position="195"/>
        <end position="214"/>
    </location>
</feature>
<dbReference type="EMBL" id="JBHLXH010000002">
    <property type="protein sequence ID" value="MFC0224357.1"/>
    <property type="molecule type" value="Genomic_DNA"/>
</dbReference>
<feature type="compositionally biased region" description="Low complexity" evidence="9">
    <location>
        <begin position="444"/>
        <end position="457"/>
    </location>
</feature>
<keyword evidence="6 10" id="KW-1133">Transmembrane helix</keyword>
<dbReference type="Proteomes" id="UP001589698">
    <property type="component" value="Unassembled WGS sequence"/>
</dbReference>
<evidence type="ECO:0000256" key="6">
    <source>
        <dbReference type="ARBA" id="ARBA00022989"/>
    </source>
</evidence>
<protein>
    <submittedName>
        <fullName evidence="14">Copper resistance CopC/CopD family protein</fullName>
    </submittedName>
</protein>
<feature type="region of interest" description="Disordered" evidence="9">
    <location>
        <begin position="437"/>
        <end position="457"/>
    </location>
</feature>
<dbReference type="Pfam" id="PF05425">
    <property type="entry name" value="CopD"/>
    <property type="match status" value="1"/>
</dbReference>
<feature type="transmembrane region" description="Helical" evidence="10">
    <location>
        <begin position="226"/>
        <end position="249"/>
    </location>
</feature>
<evidence type="ECO:0000256" key="8">
    <source>
        <dbReference type="ARBA" id="ARBA00023136"/>
    </source>
</evidence>
<feature type="transmembrane region" description="Helical" evidence="10">
    <location>
        <begin position="367"/>
        <end position="390"/>
    </location>
</feature>
<feature type="domain" description="CopC" evidence="12">
    <location>
        <begin position="32"/>
        <end position="126"/>
    </location>
</feature>
<feature type="transmembrane region" description="Helical" evidence="10">
    <location>
        <begin position="261"/>
        <end position="279"/>
    </location>
</feature>